<dbReference type="AlphaFoldDB" id="A0A1F7X683"/>
<evidence type="ECO:0000313" key="4">
    <source>
        <dbReference type="Proteomes" id="UP000179219"/>
    </source>
</evidence>
<evidence type="ECO:0000259" key="1">
    <source>
        <dbReference type="Pfam" id="PF00534"/>
    </source>
</evidence>
<dbReference type="Pfam" id="PF13439">
    <property type="entry name" value="Glyco_transf_4"/>
    <property type="match status" value="1"/>
</dbReference>
<dbReference type="Proteomes" id="UP000179219">
    <property type="component" value="Unassembled WGS sequence"/>
</dbReference>
<dbReference type="SUPFAM" id="SSF53756">
    <property type="entry name" value="UDP-Glycosyltransferase/glycogen phosphorylase"/>
    <property type="match status" value="1"/>
</dbReference>
<dbReference type="PANTHER" id="PTHR45947:SF3">
    <property type="entry name" value="SULFOQUINOVOSYL TRANSFERASE SQD2"/>
    <property type="match status" value="1"/>
</dbReference>
<gene>
    <name evidence="3" type="ORF">A2159_03270</name>
</gene>
<sequence length="376" mass="42512">MKLLISISYYYPNISGLTIYAKRIAEEMVKRGFEVNILTSRYKKDLLQHEKINGILVKRVWTPLVFGRGPIMPTFLYDSYKAVKNSDVVNCHLPQFESLCLTIWAKILRKRLIVTYHCDLASWPGLINKLQVSAVYLSHLFTCVLADRIVTSSKDYADNSKFLSLFKNKLVFIFPPITLEKSSGEFKNRWSDIRYKIGFVGRIAKEKGIDYLLKSIPEINKGIGNDFKIFIVGPEGVVGGGVKNDLSSLMEKYKRNLVILGVLKEGEIKDFYKMLDVLVLPSTQSLEAFGMVQVEAMLSGCPIVTSNIPGVRVPITLTKMGRLVKPNDSQVLGKVITDVLTNRSSYVTDKNKVQKIFNLQGSVILYERVFKSLFNG</sequence>
<dbReference type="InterPro" id="IPR001296">
    <property type="entry name" value="Glyco_trans_1"/>
</dbReference>
<feature type="domain" description="Glycosyl transferase family 1" evidence="1">
    <location>
        <begin position="186"/>
        <end position="345"/>
    </location>
</feature>
<dbReference type="EMBL" id="MGFP01000014">
    <property type="protein sequence ID" value="OGM10403.1"/>
    <property type="molecule type" value="Genomic_DNA"/>
</dbReference>
<organism evidence="3 4">
    <name type="scientific">Candidatus Woesebacteria bacterium RBG_13_34_9</name>
    <dbReference type="NCBI Taxonomy" id="1802477"/>
    <lineage>
        <taxon>Bacteria</taxon>
        <taxon>Candidatus Woeseibacteriota</taxon>
    </lineage>
</organism>
<dbReference type="PANTHER" id="PTHR45947">
    <property type="entry name" value="SULFOQUINOVOSYL TRANSFERASE SQD2"/>
    <property type="match status" value="1"/>
</dbReference>
<proteinExistence type="predicted"/>
<protein>
    <recommendedName>
        <fullName evidence="5">Glycosyltransferase subfamily 4-like N-terminal domain-containing protein</fullName>
    </recommendedName>
</protein>
<evidence type="ECO:0000313" key="3">
    <source>
        <dbReference type="EMBL" id="OGM10403.1"/>
    </source>
</evidence>
<dbReference type="Pfam" id="PF00534">
    <property type="entry name" value="Glycos_transf_1"/>
    <property type="match status" value="1"/>
</dbReference>
<feature type="domain" description="Glycosyltransferase subfamily 4-like N-terminal" evidence="2">
    <location>
        <begin position="15"/>
        <end position="179"/>
    </location>
</feature>
<evidence type="ECO:0000259" key="2">
    <source>
        <dbReference type="Pfam" id="PF13439"/>
    </source>
</evidence>
<dbReference type="InterPro" id="IPR028098">
    <property type="entry name" value="Glyco_trans_4-like_N"/>
</dbReference>
<reference evidence="3 4" key="1">
    <citation type="journal article" date="2016" name="Nat. Commun.">
        <title>Thousands of microbial genomes shed light on interconnected biogeochemical processes in an aquifer system.</title>
        <authorList>
            <person name="Anantharaman K."/>
            <person name="Brown C.T."/>
            <person name="Hug L.A."/>
            <person name="Sharon I."/>
            <person name="Castelle C.J."/>
            <person name="Probst A.J."/>
            <person name="Thomas B.C."/>
            <person name="Singh A."/>
            <person name="Wilkins M.J."/>
            <person name="Karaoz U."/>
            <person name="Brodie E.L."/>
            <person name="Williams K.H."/>
            <person name="Hubbard S.S."/>
            <person name="Banfield J.F."/>
        </authorList>
    </citation>
    <scope>NUCLEOTIDE SEQUENCE [LARGE SCALE GENOMIC DNA]</scope>
</reference>
<dbReference type="Gene3D" id="3.40.50.2000">
    <property type="entry name" value="Glycogen Phosphorylase B"/>
    <property type="match status" value="2"/>
</dbReference>
<accession>A0A1F7X683</accession>
<dbReference type="CDD" id="cd03801">
    <property type="entry name" value="GT4_PimA-like"/>
    <property type="match status" value="1"/>
</dbReference>
<name>A0A1F7X683_9BACT</name>
<evidence type="ECO:0008006" key="5">
    <source>
        <dbReference type="Google" id="ProtNLM"/>
    </source>
</evidence>
<dbReference type="InterPro" id="IPR050194">
    <property type="entry name" value="Glycosyltransferase_grp1"/>
</dbReference>
<dbReference type="GO" id="GO:0016757">
    <property type="term" value="F:glycosyltransferase activity"/>
    <property type="evidence" value="ECO:0007669"/>
    <property type="project" value="InterPro"/>
</dbReference>
<comment type="caution">
    <text evidence="3">The sequence shown here is derived from an EMBL/GenBank/DDBJ whole genome shotgun (WGS) entry which is preliminary data.</text>
</comment>